<gene>
    <name evidence="1" type="ORF">G293_04315</name>
</gene>
<keyword evidence="2" id="KW-1185">Reference proteome</keyword>
<dbReference type="KEGG" id="lau:G293_04315"/>
<evidence type="ECO:0000313" key="1">
    <source>
        <dbReference type="EMBL" id="AKK20482.1"/>
    </source>
</evidence>
<protein>
    <submittedName>
        <fullName evidence="1">Uncharacterized protein</fullName>
    </submittedName>
</protein>
<dbReference type="Proteomes" id="UP000035503">
    <property type="component" value="Chromosome"/>
</dbReference>
<reference evidence="1 2" key="1">
    <citation type="journal article" date="2015" name="Genome Announc.">
        <title>Complete Genome Sequence of 'Candidatus Liberibacter africanus,' a Bacterium Associated with Citrus Huanglongbing.</title>
        <authorList>
            <person name="Lin H."/>
            <person name="Pietersen G."/>
            <person name="Han C."/>
            <person name="Read D.A."/>
            <person name="Lou B."/>
            <person name="Gupta G."/>
            <person name="Civerolo E.L."/>
        </authorList>
    </citation>
    <scope>NUCLEOTIDE SEQUENCE [LARGE SCALE GENOMIC DNA]</scope>
    <source>
        <strain evidence="1 2">PTSAPSY</strain>
    </source>
</reference>
<dbReference type="EMBL" id="CP004021">
    <property type="protein sequence ID" value="AKK20482.1"/>
    <property type="molecule type" value="Genomic_DNA"/>
</dbReference>
<organism evidence="1 2">
    <name type="scientific">Candidatus Liberibacter africanus PTSAPSY</name>
    <dbReference type="NCBI Taxonomy" id="1277257"/>
    <lineage>
        <taxon>Bacteria</taxon>
        <taxon>Pseudomonadati</taxon>
        <taxon>Pseudomonadota</taxon>
        <taxon>Alphaproteobacteria</taxon>
        <taxon>Hyphomicrobiales</taxon>
        <taxon>Rhizobiaceae</taxon>
        <taxon>Liberibacter</taxon>
    </lineage>
</organism>
<sequence length="89" mass="10441">MKDRTCIFFVKLKDPKNNRDKTTNDAINGDDIEYIVYPSESVNGYLYASTLGEYSMYPIDEKRSALWRIVGKTRMDSRGENEDTLYWVQ</sequence>
<proteinExistence type="predicted"/>
<dbReference type="PATRIC" id="fig|1277257.4.peg.930"/>
<accession>A0A0G3I9M6</accession>
<dbReference type="RefSeq" id="WP_047264452.1">
    <property type="nucleotide sequence ID" value="NZ_CP004021.1"/>
</dbReference>
<name>A0A0G3I9M6_LIBAF</name>
<evidence type="ECO:0000313" key="2">
    <source>
        <dbReference type="Proteomes" id="UP000035503"/>
    </source>
</evidence>
<dbReference type="AlphaFoldDB" id="A0A0G3I9M6"/>
<dbReference type="STRING" id="1277257.G293_04315"/>